<evidence type="ECO:0000313" key="2">
    <source>
        <dbReference type="EMBL" id="MDN3563116.1"/>
    </source>
</evidence>
<keyword evidence="1" id="KW-0732">Signal</keyword>
<sequence>MMRATIAALALVGFAGAASAQTPEDLRRLDRWSAERSAAHPVRPMAPPVAAPAPRITPLSRHWVCMSAAEQQPVYSSPTVESRQIGTTLEFVASTGAMVDGYVEVLHYSGQIGFVRQSALHAWSGTQYNPQASCRVLGVRDNKTPVFSIR</sequence>
<feature type="signal peptide" evidence="1">
    <location>
        <begin position="1"/>
        <end position="20"/>
    </location>
</feature>
<evidence type="ECO:0008006" key="4">
    <source>
        <dbReference type="Google" id="ProtNLM"/>
    </source>
</evidence>
<evidence type="ECO:0000313" key="3">
    <source>
        <dbReference type="Proteomes" id="UP001529369"/>
    </source>
</evidence>
<keyword evidence="3" id="KW-1185">Reference proteome</keyword>
<organism evidence="2 3">
    <name type="scientific">Paeniroseomonas aquatica</name>
    <dbReference type="NCBI Taxonomy" id="373043"/>
    <lineage>
        <taxon>Bacteria</taxon>
        <taxon>Pseudomonadati</taxon>
        <taxon>Pseudomonadota</taxon>
        <taxon>Alphaproteobacteria</taxon>
        <taxon>Acetobacterales</taxon>
        <taxon>Acetobacteraceae</taxon>
        <taxon>Paeniroseomonas</taxon>
    </lineage>
</organism>
<name>A0ABT8A0G7_9PROT</name>
<evidence type="ECO:0000256" key="1">
    <source>
        <dbReference type="SAM" id="SignalP"/>
    </source>
</evidence>
<feature type="chain" id="PRO_5046627326" description="SH3 domain-containing protein" evidence="1">
    <location>
        <begin position="21"/>
        <end position="150"/>
    </location>
</feature>
<proteinExistence type="predicted"/>
<reference evidence="3" key="1">
    <citation type="journal article" date="2019" name="Int. J. Syst. Evol. Microbiol.">
        <title>The Global Catalogue of Microorganisms (GCM) 10K type strain sequencing project: providing services to taxonomists for standard genome sequencing and annotation.</title>
        <authorList>
            <consortium name="The Broad Institute Genomics Platform"/>
            <consortium name="The Broad Institute Genome Sequencing Center for Infectious Disease"/>
            <person name="Wu L."/>
            <person name="Ma J."/>
        </authorList>
    </citation>
    <scope>NUCLEOTIDE SEQUENCE [LARGE SCALE GENOMIC DNA]</scope>
    <source>
        <strain evidence="3">CECT 7131</strain>
    </source>
</reference>
<dbReference type="Proteomes" id="UP001529369">
    <property type="component" value="Unassembled WGS sequence"/>
</dbReference>
<protein>
    <recommendedName>
        <fullName evidence="4">SH3 domain-containing protein</fullName>
    </recommendedName>
</protein>
<gene>
    <name evidence="2" type="ORF">QWZ14_01830</name>
</gene>
<dbReference type="RefSeq" id="WP_290314849.1">
    <property type="nucleotide sequence ID" value="NZ_JAUFPN010000015.1"/>
</dbReference>
<accession>A0ABT8A0G7</accession>
<comment type="caution">
    <text evidence="2">The sequence shown here is derived from an EMBL/GenBank/DDBJ whole genome shotgun (WGS) entry which is preliminary data.</text>
</comment>
<dbReference type="EMBL" id="JAUFPN010000015">
    <property type="protein sequence ID" value="MDN3563116.1"/>
    <property type="molecule type" value="Genomic_DNA"/>
</dbReference>